<sequence>MGERRSNGRERGRRTVLARALGLAAVALVVFWSGHWAAPGGGQDAGATTAGLPSVERGGSTRLDRASAVPVVAEPAAPFSTGAAPRRVAVQAALLVRVVDSDGLPVEAAVVELGASGPLASTDRSGEAGFDAKDLVRAPRDARDGLPLVTARMEGYGEAVTHLATGMRTLELVLEAPWQAQLDVRTEAGDPVEAASIRWRGVHFDSGKSPWSRPTVTATAAGTFLIEPLNGQLGQVLVESTDFGSALAMVAAARRSDSDAPRPCRVVLAGPLTIDVRVVDDLGRPVEGARVWQWIAGISDAEDSAGLERITDAAGRARIPQARGPVPTGISRLHADCAGHRPTQVYLSEDATEQGPVTITLERAARLSVHMVDERGRGVPGIAFLQRLETQGLRMRLSGGAVGDVIELDAEGRGVFERAPTYQPIGLRVGTAFASQQYGHIPWAQELRALEPGEEREQTVVLAGHTRLELSLSDGRGEFLAGQLLLTLLSAEGEPAGRYDSWRVDVSDLEPTPVWLLPGRYEVSIWPRGWGQSFRRELEVEGADQQQAFVVESAGELTGRLVDPEGRPHQGQRISASIGAQIVATVASDESGRFRVRGLEGGIQYLTTLGCRWTLVRSGAEVVQARGPGFDNGPGFHPDPDAIPGGVTGDIGEVVGSRD</sequence>
<evidence type="ECO:0000313" key="2">
    <source>
        <dbReference type="EMBL" id="QDU65657.1"/>
    </source>
</evidence>
<evidence type="ECO:0000313" key="3">
    <source>
        <dbReference type="Proteomes" id="UP000316921"/>
    </source>
</evidence>
<dbReference type="RefSeq" id="WP_145062472.1">
    <property type="nucleotide sequence ID" value="NZ_CP036287.1"/>
</dbReference>
<protein>
    <recommendedName>
        <fullName evidence="4">Nickel uptake substrate-specific transmembrane region</fullName>
    </recommendedName>
</protein>
<organism evidence="2 3">
    <name type="scientific">Engelhardtia mirabilis</name>
    <dbReference type="NCBI Taxonomy" id="2528011"/>
    <lineage>
        <taxon>Bacteria</taxon>
        <taxon>Pseudomonadati</taxon>
        <taxon>Planctomycetota</taxon>
        <taxon>Planctomycetia</taxon>
        <taxon>Planctomycetia incertae sedis</taxon>
        <taxon>Engelhardtia</taxon>
    </lineage>
</organism>
<dbReference type="AlphaFoldDB" id="A0A518BFA0"/>
<proteinExistence type="predicted"/>
<evidence type="ECO:0008006" key="4">
    <source>
        <dbReference type="Google" id="ProtNLM"/>
    </source>
</evidence>
<accession>A0A518BFA0</accession>
<evidence type="ECO:0000256" key="1">
    <source>
        <dbReference type="SAM" id="MobiDB-lite"/>
    </source>
</evidence>
<feature type="region of interest" description="Disordered" evidence="1">
    <location>
        <begin position="42"/>
        <end position="61"/>
    </location>
</feature>
<gene>
    <name evidence="2" type="ORF">Pla133_07220</name>
</gene>
<dbReference type="Proteomes" id="UP000316921">
    <property type="component" value="Chromosome"/>
</dbReference>
<name>A0A518BFA0_9BACT</name>
<reference evidence="2 3" key="1">
    <citation type="submission" date="2019-02" db="EMBL/GenBank/DDBJ databases">
        <title>Deep-cultivation of Planctomycetes and their phenomic and genomic characterization uncovers novel biology.</title>
        <authorList>
            <person name="Wiegand S."/>
            <person name="Jogler M."/>
            <person name="Boedeker C."/>
            <person name="Pinto D."/>
            <person name="Vollmers J."/>
            <person name="Rivas-Marin E."/>
            <person name="Kohn T."/>
            <person name="Peeters S.H."/>
            <person name="Heuer A."/>
            <person name="Rast P."/>
            <person name="Oberbeckmann S."/>
            <person name="Bunk B."/>
            <person name="Jeske O."/>
            <person name="Meyerdierks A."/>
            <person name="Storesund J.E."/>
            <person name="Kallscheuer N."/>
            <person name="Luecker S."/>
            <person name="Lage O.M."/>
            <person name="Pohl T."/>
            <person name="Merkel B.J."/>
            <person name="Hornburger P."/>
            <person name="Mueller R.-W."/>
            <person name="Bruemmer F."/>
            <person name="Labrenz M."/>
            <person name="Spormann A.M."/>
            <person name="Op den Camp H."/>
            <person name="Overmann J."/>
            <person name="Amann R."/>
            <person name="Jetten M.S.M."/>
            <person name="Mascher T."/>
            <person name="Medema M.H."/>
            <person name="Devos D.P."/>
            <person name="Kaster A.-K."/>
            <person name="Ovreas L."/>
            <person name="Rohde M."/>
            <person name="Galperin M.Y."/>
            <person name="Jogler C."/>
        </authorList>
    </citation>
    <scope>NUCLEOTIDE SEQUENCE [LARGE SCALE GENOMIC DNA]</scope>
    <source>
        <strain evidence="2 3">Pla133</strain>
    </source>
</reference>
<dbReference type="EMBL" id="CP036287">
    <property type="protein sequence ID" value="QDU65657.1"/>
    <property type="molecule type" value="Genomic_DNA"/>
</dbReference>
<dbReference type="KEGG" id="pbap:Pla133_07220"/>
<keyword evidence="3" id="KW-1185">Reference proteome</keyword>